<feature type="transmembrane region" description="Helical" evidence="1">
    <location>
        <begin position="208"/>
        <end position="227"/>
    </location>
</feature>
<comment type="caution">
    <text evidence="2">The sequence shown here is derived from an EMBL/GenBank/DDBJ whole genome shotgun (WGS) entry which is preliminary data.</text>
</comment>
<feature type="transmembrane region" description="Helical" evidence="1">
    <location>
        <begin position="120"/>
        <end position="140"/>
    </location>
</feature>
<dbReference type="Proteomes" id="UP000092484">
    <property type="component" value="Unassembled WGS sequence"/>
</dbReference>
<keyword evidence="1" id="KW-0472">Membrane</keyword>
<accession>A0A1A7BCT6</accession>
<keyword evidence="1" id="KW-0812">Transmembrane</keyword>
<reference evidence="2 3" key="1">
    <citation type="submission" date="2016-06" db="EMBL/GenBank/DDBJ databases">
        <title>Genome sequence of Porphyrobacter dokdonensis DSW-74.</title>
        <authorList>
            <person name="Kim J.F."/>
            <person name="Song J.Y."/>
        </authorList>
    </citation>
    <scope>NUCLEOTIDE SEQUENCE [LARGE SCALE GENOMIC DNA]</scope>
    <source>
        <strain evidence="2 3">DSW-74</strain>
    </source>
</reference>
<dbReference type="RefSeq" id="WP_068865142.1">
    <property type="nucleotide sequence ID" value="NZ_LZYB01000006.1"/>
</dbReference>
<feature type="transmembrane region" description="Helical" evidence="1">
    <location>
        <begin position="183"/>
        <end position="202"/>
    </location>
</feature>
<dbReference type="STRING" id="1300349.I603_2295"/>
<feature type="transmembrane region" description="Helical" evidence="1">
    <location>
        <begin position="299"/>
        <end position="317"/>
    </location>
</feature>
<feature type="transmembrane region" description="Helical" evidence="1">
    <location>
        <begin position="234"/>
        <end position="255"/>
    </location>
</feature>
<feature type="transmembrane region" description="Helical" evidence="1">
    <location>
        <begin position="354"/>
        <end position="372"/>
    </location>
</feature>
<feature type="transmembrane region" description="Helical" evidence="1">
    <location>
        <begin position="329"/>
        <end position="348"/>
    </location>
</feature>
<sequence>MPDRLRAGAQGRGWWALGGLAALICALRAGGLLFDHSLNSIDGALQTWFALDHFADGDQLGTGFQSYLGITMVLALLPVFLLFGQTLFASTLAANVAMIAGAFGAAYATVWLIRAVPPRASWQAALVLIFGFYYAAPLVAEGAGLRWPATFDPGVSLRPLRGFLPFIVLPLFVVQVRRVLLQGRALSGGLLLGLAAGVGLLWSNDAGIPLVIALVLGLVMALHRRLVLLARTMAAFGLGVIAAAGAILLAVTHAAPGPWLQYNFRDVAGDQFWFFAPWERSTRILGVGDLPNILRHGELLSTASLIVLTLCMLWAVVQRLRGRSAPVRGSAFIVVGASVIGTALIPQIGGHIGAEYNAITFVLGACAPLIIGQRILLRWTKPLLRNASPAKTGMAVGVAALAIVGIEAARLVTVCAGTDRTTYDAGLGFHVTPEYAADLAAMRQLAQAWDAQGIAQDRRLLSAYTSPLDIAAGVESPAPVGSLIHALGADNRANFTALVGERKVAAVTTIAPDYSGWEGWIRRANWPFFRALHENYTPIARNDQQVLWVRAETATPPIAAATCRVSAPSRSTLALDIAAPASGLASVSVTRQPPFATRRSAMLTVTEASPDTAAKADRWADFPRYGIGNTALVSLVTPVTAGTTTRLTIEVLDGSDIGTATCTAQIYAPVDTAALPRMPEGIARYLAQAAP</sequence>
<keyword evidence="3" id="KW-1185">Reference proteome</keyword>
<dbReference type="AlphaFoldDB" id="A0A1A7BCT6"/>
<protein>
    <submittedName>
        <fullName evidence="2">Uncharacterized protein</fullName>
    </submittedName>
</protein>
<feature type="transmembrane region" description="Helical" evidence="1">
    <location>
        <begin position="94"/>
        <end position="113"/>
    </location>
</feature>
<evidence type="ECO:0000313" key="2">
    <source>
        <dbReference type="EMBL" id="OBV10333.1"/>
    </source>
</evidence>
<gene>
    <name evidence="2" type="ORF">I603_2295</name>
</gene>
<feature type="transmembrane region" description="Helical" evidence="1">
    <location>
        <begin position="12"/>
        <end position="34"/>
    </location>
</feature>
<name>A0A1A7BCT6_9SPHN</name>
<organism evidence="2 3">
    <name type="scientific">Erythrobacter dokdonensis DSW-74</name>
    <dbReference type="NCBI Taxonomy" id="1300349"/>
    <lineage>
        <taxon>Bacteria</taxon>
        <taxon>Pseudomonadati</taxon>
        <taxon>Pseudomonadota</taxon>
        <taxon>Alphaproteobacteria</taxon>
        <taxon>Sphingomonadales</taxon>
        <taxon>Erythrobacteraceae</taxon>
        <taxon>Erythrobacter/Porphyrobacter group</taxon>
        <taxon>Erythrobacter</taxon>
    </lineage>
</organism>
<keyword evidence="1" id="KW-1133">Transmembrane helix</keyword>
<proteinExistence type="predicted"/>
<evidence type="ECO:0000256" key="1">
    <source>
        <dbReference type="SAM" id="Phobius"/>
    </source>
</evidence>
<dbReference type="EMBL" id="LZYB01000006">
    <property type="protein sequence ID" value="OBV10333.1"/>
    <property type="molecule type" value="Genomic_DNA"/>
</dbReference>
<dbReference type="PATRIC" id="fig|1300349.4.peg.2284"/>
<evidence type="ECO:0000313" key="3">
    <source>
        <dbReference type="Proteomes" id="UP000092484"/>
    </source>
</evidence>
<feature type="transmembrane region" description="Helical" evidence="1">
    <location>
        <begin position="67"/>
        <end position="88"/>
    </location>
</feature>